<evidence type="ECO:0000313" key="3">
    <source>
        <dbReference type="Proteomes" id="UP000245539"/>
    </source>
</evidence>
<protein>
    <submittedName>
        <fullName evidence="2">VapC toxin family PIN domain ribonuclease</fullName>
    </submittedName>
</protein>
<dbReference type="SUPFAM" id="SSF88723">
    <property type="entry name" value="PIN domain-like"/>
    <property type="match status" value="1"/>
</dbReference>
<name>A0A317CT55_9GAMM</name>
<dbReference type="InterPro" id="IPR002716">
    <property type="entry name" value="PIN_dom"/>
</dbReference>
<dbReference type="EMBL" id="QGKM01000010">
    <property type="protein sequence ID" value="PWQ99502.1"/>
    <property type="molecule type" value="Genomic_DNA"/>
</dbReference>
<accession>A0A317CT55</accession>
<evidence type="ECO:0000259" key="1">
    <source>
        <dbReference type="Pfam" id="PF01850"/>
    </source>
</evidence>
<feature type="domain" description="PIN" evidence="1">
    <location>
        <begin position="10"/>
        <end position="130"/>
    </location>
</feature>
<dbReference type="InterPro" id="IPR029060">
    <property type="entry name" value="PIN-like_dom_sf"/>
</dbReference>
<dbReference type="OrthoDB" id="597982at2"/>
<reference evidence="2 3" key="1">
    <citation type="submission" date="2018-05" db="EMBL/GenBank/DDBJ databases">
        <title>Leucothrix arctica sp. nov., isolated from Arctic seawater.</title>
        <authorList>
            <person name="Choi A."/>
            <person name="Baek K."/>
        </authorList>
    </citation>
    <scope>NUCLEOTIDE SEQUENCE [LARGE SCALE GENOMIC DNA]</scope>
    <source>
        <strain evidence="2 3">JCM 18388</strain>
    </source>
</reference>
<comment type="caution">
    <text evidence="2">The sequence shown here is derived from an EMBL/GenBank/DDBJ whole genome shotgun (WGS) entry which is preliminary data.</text>
</comment>
<keyword evidence="3" id="KW-1185">Reference proteome</keyword>
<gene>
    <name evidence="2" type="ORF">DKW60_05680</name>
</gene>
<dbReference type="Proteomes" id="UP000245539">
    <property type="component" value="Unassembled WGS sequence"/>
</dbReference>
<dbReference type="Gene3D" id="3.40.50.1010">
    <property type="entry name" value="5'-nuclease"/>
    <property type="match status" value="1"/>
</dbReference>
<evidence type="ECO:0000313" key="2">
    <source>
        <dbReference type="EMBL" id="PWQ99502.1"/>
    </source>
</evidence>
<proteinExistence type="predicted"/>
<sequence length="145" mass="16106">MAIETITKKVYFDTNVLIYLIENHPDYHDKIVSLIAELDELDCTVITSELTLAECLVKPFAEDDEQSQAVYKDSIKNSDFLKVKPVSKKVLIEAARLRSVFKNKLPDSIHLATALESGCDVFVGNDKKIKAGDAIGLIVLDSYTA</sequence>
<dbReference type="RefSeq" id="WP_109836699.1">
    <property type="nucleotide sequence ID" value="NZ_QGKM01000010.1"/>
</dbReference>
<organism evidence="2 3">
    <name type="scientific">Leucothrix pacifica</name>
    <dbReference type="NCBI Taxonomy" id="1247513"/>
    <lineage>
        <taxon>Bacteria</taxon>
        <taxon>Pseudomonadati</taxon>
        <taxon>Pseudomonadota</taxon>
        <taxon>Gammaproteobacteria</taxon>
        <taxon>Thiotrichales</taxon>
        <taxon>Thiotrichaceae</taxon>
        <taxon>Leucothrix</taxon>
    </lineage>
</organism>
<dbReference type="AlphaFoldDB" id="A0A317CT55"/>
<dbReference type="Pfam" id="PF01850">
    <property type="entry name" value="PIN"/>
    <property type="match status" value="1"/>
</dbReference>